<accession>A0AAU0F4C0</accession>
<evidence type="ECO:0000313" key="2">
    <source>
        <dbReference type="Proteomes" id="UP001432059"/>
    </source>
</evidence>
<gene>
    <name evidence="1" type="ORF">BPO_p0006</name>
</gene>
<proteinExistence type="predicted"/>
<reference evidence="1" key="1">
    <citation type="submission" date="2023-10" db="EMBL/GenBank/DDBJ databases">
        <title>Characterization and whole genome sequencing of a novel strain of Bergeyella porcorum QD2021 isolated from pig.</title>
        <authorList>
            <person name="Liu G."/>
            <person name="Chen C."/>
            <person name="Han X."/>
        </authorList>
    </citation>
    <scope>NUCLEOTIDE SEQUENCE</scope>
    <source>
        <strain evidence="1">QD2021</strain>
        <plasmid evidence="1">pQD2021</plasmid>
    </source>
</reference>
<dbReference type="AlphaFoldDB" id="A0AAU0F4C0"/>
<sequence>MAFKQINVDAETFEKINEISNLFQIKKYVAVKKIVEFFSENISIVDEKFFASEQKNLDAIDDKLEKMFKSILQSEVNRIISFIKVQDKFMANMKRDLVKLVDSDHSKTDSPLFYYYDIVFEYCELFLEKNNLSFNDVYEEIKKNQGIDYAQEFQKALNNIQTKSVQH</sequence>
<dbReference type="KEGG" id="bpor:BPO_p0006"/>
<protein>
    <submittedName>
        <fullName evidence="1">Uncharacterized protein</fullName>
    </submittedName>
</protein>
<geneLocation type="plasmid" evidence="1 2">
    <name>pQD2021</name>
</geneLocation>
<dbReference type="EMBL" id="CP136427">
    <property type="protein sequence ID" value="WOC53089.1"/>
    <property type="molecule type" value="Genomic_DNA"/>
</dbReference>
<dbReference type="RefSeq" id="WP_327985410.1">
    <property type="nucleotide sequence ID" value="NZ_CP136427.1"/>
</dbReference>
<dbReference type="Proteomes" id="UP001432059">
    <property type="component" value="Plasmid pQD2021"/>
</dbReference>
<name>A0AAU0F4C0_9FLAO</name>
<keyword evidence="1" id="KW-0614">Plasmid</keyword>
<evidence type="ECO:0000313" key="1">
    <source>
        <dbReference type="EMBL" id="WOC53089.1"/>
    </source>
</evidence>
<keyword evidence="2" id="KW-1185">Reference proteome</keyword>
<organism evidence="1 2">
    <name type="scientific">Bergeyella porcorum</name>
    <dbReference type="NCBI Taxonomy" id="1735111"/>
    <lineage>
        <taxon>Bacteria</taxon>
        <taxon>Pseudomonadati</taxon>
        <taxon>Bacteroidota</taxon>
        <taxon>Flavobacteriia</taxon>
        <taxon>Flavobacteriales</taxon>
        <taxon>Weeksellaceae</taxon>
        <taxon>Bergeyella</taxon>
    </lineage>
</organism>